<dbReference type="GeneID" id="588083"/>
<proteinExistence type="predicted"/>
<reference evidence="3" key="1">
    <citation type="submission" date="2015-02" db="EMBL/GenBank/DDBJ databases">
        <title>Genome sequencing for Strongylocentrotus purpuratus.</title>
        <authorList>
            <person name="Murali S."/>
            <person name="Liu Y."/>
            <person name="Vee V."/>
            <person name="English A."/>
            <person name="Wang M."/>
            <person name="Skinner E."/>
            <person name="Han Y."/>
            <person name="Muzny D.M."/>
            <person name="Worley K.C."/>
            <person name="Gibbs R.A."/>
        </authorList>
    </citation>
    <scope>NUCLEOTIDE SEQUENCE</scope>
</reference>
<dbReference type="Proteomes" id="UP000007110">
    <property type="component" value="Unassembled WGS sequence"/>
</dbReference>
<evidence type="ECO:0000259" key="1">
    <source>
        <dbReference type="Pfam" id="PF00849"/>
    </source>
</evidence>
<organism evidence="2 3">
    <name type="scientific">Strongylocentrotus purpuratus</name>
    <name type="common">Purple sea urchin</name>
    <dbReference type="NCBI Taxonomy" id="7668"/>
    <lineage>
        <taxon>Eukaryota</taxon>
        <taxon>Metazoa</taxon>
        <taxon>Echinodermata</taxon>
        <taxon>Eleutherozoa</taxon>
        <taxon>Echinozoa</taxon>
        <taxon>Echinoidea</taxon>
        <taxon>Euechinoidea</taxon>
        <taxon>Echinacea</taxon>
        <taxon>Camarodonta</taxon>
        <taxon>Echinidea</taxon>
        <taxon>Strongylocentrotidae</taxon>
        <taxon>Strongylocentrotus</taxon>
    </lineage>
</organism>
<dbReference type="InParanoid" id="A0A7M7RDQ7"/>
<dbReference type="PANTHER" id="PTHR21600">
    <property type="entry name" value="MITOCHONDRIAL RNA PSEUDOURIDINE SYNTHASE"/>
    <property type="match status" value="1"/>
</dbReference>
<keyword evidence="3" id="KW-1185">Reference proteome</keyword>
<dbReference type="Gene3D" id="3.30.2350.10">
    <property type="entry name" value="Pseudouridine synthase"/>
    <property type="match status" value="1"/>
</dbReference>
<sequence length="373" mass="41800">MYFCTRRCFAIFFRRPAEPLLQTRPNSGAVRRTYVACCCRRSKDDRIQSSITAHSFAKRRYHRQLLQHLNNSKDEEAVLHYLKKNIVYQQDGIVAINKPPGLGVSGKVNEDDESSPLTLSSMMSQVADFTDCPSAEIAQGLEKEASGLLLLAENRMAAKKLQSKIKEARNRRQFIKTYRSIVCGIPETKIGVSKMYLGSDVIGGINMTVGRHNPSGRQIRDGDVWSAETKYRVISENKELGCAFIELQPLRVKRHQLQVQMVNDLCPILGDHTYSHQVQTILGKPILMDPHQALGVHNIQVLSPGIRKALAMTRPQVSLLPLFLHLHHVVLPEWAGHQDVTITAPLPSHFTRALKELGLRSSEDVKQLAGSAS</sequence>
<dbReference type="CDD" id="cd02869">
    <property type="entry name" value="PseudoU_synth_RluA_like"/>
    <property type="match status" value="1"/>
</dbReference>
<name>A0A7M7RDQ7_STRPU</name>
<protein>
    <recommendedName>
        <fullName evidence="1">Pseudouridine synthase RsuA/RluA-like domain-containing protein</fullName>
    </recommendedName>
</protein>
<dbReference type="Pfam" id="PF00849">
    <property type="entry name" value="PseudoU_synth_2"/>
    <property type="match status" value="1"/>
</dbReference>
<dbReference type="InterPro" id="IPR006145">
    <property type="entry name" value="PsdUridine_synth_RsuA/RluA"/>
</dbReference>
<dbReference type="GO" id="GO:0003723">
    <property type="term" value="F:RNA binding"/>
    <property type="evidence" value="ECO:0007669"/>
    <property type="project" value="InterPro"/>
</dbReference>
<dbReference type="AlphaFoldDB" id="A0A7M7RDQ7"/>
<dbReference type="CTD" id="285367"/>
<dbReference type="KEGG" id="spu:588083"/>
<dbReference type="GO" id="GO:0001522">
    <property type="term" value="P:pseudouridine synthesis"/>
    <property type="evidence" value="ECO:0007669"/>
    <property type="project" value="InterPro"/>
</dbReference>
<feature type="domain" description="Pseudouridine synthase RsuA/RluA-like" evidence="1">
    <location>
        <begin position="93"/>
        <end position="261"/>
    </location>
</feature>
<reference evidence="2" key="2">
    <citation type="submission" date="2021-01" db="UniProtKB">
        <authorList>
            <consortium name="EnsemblMetazoa"/>
        </authorList>
    </citation>
    <scope>IDENTIFICATION</scope>
</reference>
<dbReference type="SUPFAM" id="SSF55120">
    <property type="entry name" value="Pseudouridine synthase"/>
    <property type="match status" value="1"/>
</dbReference>
<dbReference type="GO" id="GO:0009982">
    <property type="term" value="F:pseudouridine synthase activity"/>
    <property type="evidence" value="ECO:0007669"/>
    <property type="project" value="InterPro"/>
</dbReference>
<dbReference type="PANTHER" id="PTHR21600:SF49">
    <property type="entry name" value="MITOCHONDRIAL MRNA PSEUDOURIDINE SYNTHASE RPUSD3"/>
    <property type="match status" value="1"/>
</dbReference>
<accession>A0A7M7RDQ7</accession>
<dbReference type="OrthoDB" id="428658at2759"/>
<evidence type="ECO:0000313" key="2">
    <source>
        <dbReference type="EnsemblMetazoa" id="XP_792877"/>
    </source>
</evidence>
<dbReference type="EnsemblMetazoa" id="XM_787784">
    <property type="protein sequence ID" value="XP_792877"/>
    <property type="gene ID" value="LOC588083"/>
</dbReference>
<dbReference type="OMA" id="PPAWYHL"/>
<dbReference type="InterPro" id="IPR050188">
    <property type="entry name" value="RluA_PseudoU_synthase"/>
</dbReference>
<dbReference type="InterPro" id="IPR020103">
    <property type="entry name" value="PsdUridine_synth_cat_dom_sf"/>
</dbReference>
<evidence type="ECO:0000313" key="3">
    <source>
        <dbReference type="Proteomes" id="UP000007110"/>
    </source>
</evidence>
<dbReference type="RefSeq" id="XP_792877.2">
    <property type="nucleotide sequence ID" value="XM_787784.5"/>
</dbReference>